<protein>
    <recommendedName>
        <fullName evidence="1">DUF5619 domain-containing protein</fullName>
    </recommendedName>
</protein>
<name>A0A1F7S443_9BACT</name>
<evidence type="ECO:0000313" key="3">
    <source>
        <dbReference type="Proteomes" id="UP000179266"/>
    </source>
</evidence>
<dbReference type="Gene3D" id="3.30.1490.340">
    <property type="match status" value="1"/>
</dbReference>
<dbReference type="EMBL" id="MGDD01000051">
    <property type="protein sequence ID" value="OGL47877.1"/>
    <property type="molecule type" value="Genomic_DNA"/>
</dbReference>
<evidence type="ECO:0000259" key="1">
    <source>
        <dbReference type="Pfam" id="PF18505"/>
    </source>
</evidence>
<gene>
    <name evidence="2" type="ORF">A2161_22705</name>
</gene>
<feature type="domain" description="DUF5619" evidence="1">
    <location>
        <begin position="30"/>
        <end position="79"/>
    </location>
</feature>
<dbReference type="InterPro" id="IPR041145">
    <property type="entry name" value="DUF5619"/>
</dbReference>
<organism evidence="2 3">
    <name type="scientific">Candidatus Schekmanbacteria bacterium RBG_13_48_7</name>
    <dbReference type="NCBI Taxonomy" id="1817878"/>
    <lineage>
        <taxon>Bacteria</taxon>
        <taxon>Candidatus Schekmaniibacteriota</taxon>
    </lineage>
</organism>
<reference evidence="2 3" key="1">
    <citation type="journal article" date="2016" name="Nat. Commun.">
        <title>Thousands of microbial genomes shed light on interconnected biogeochemical processes in an aquifer system.</title>
        <authorList>
            <person name="Anantharaman K."/>
            <person name="Brown C.T."/>
            <person name="Hug L.A."/>
            <person name="Sharon I."/>
            <person name="Castelle C.J."/>
            <person name="Probst A.J."/>
            <person name="Thomas B.C."/>
            <person name="Singh A."/>
            <person name="Wilkins M.J."/>
            <person name="Karaoz U."/>
            <person name="Brodie E.L."/>
            <person name="Williams K.H."/>
            <person name="Hubbard S.S."/>
            <person name="Banfield J.F."/>
        </authorList>
    </citation>
    <scope>NUCLEOTIDE SEQUENCE [LARGE SCALE GENOMIC DNA]</scope>
</reference>
<sequence>MKKLYFSSIIQAAIILLLKTGRNSIEVIPMKNITVMSDEKNLDFEKAREMAMTEARKHLQNPMLISWYDSPRQRHFPNTN</sequence>
<evidence type="ECO:0000313" key="2">
    <source>
        <dbReference type="EMBL" id="OGL47877.1"/>
    </source>
</evidence>
<dbReference type="AlphaFoldDB" id="A0A1F7S443"/>
<dbReference type="Proteomes" id="UP000179266">
    <property type="component" value="Unassembled WGS sequence"/>
</dbReference>
<comment type="caution">
    <text evidence="2">The sequence shown here is derived from an EMBL/GenBank/DDBJ whole genome shotgun (WGS) entry which is preliminary data.</text>
</comment>
<dbReference type="Pfam" id="PF18505">
    <property type="entry name" value="DUF5619"/>
    <property type="match status" value="1"/>
</dbReference>
<proteinExistence type="predicted"/>
<accession>A0A1F7S443</accession>